<name>F6TT48_CIOIN</name>
<dbReference type="PANTHER" id="PTHR32455:SF1">
    <property type="entry name" value="SPERM ACROSOME-ASSOCIATED PROTEIN 9"/>
    <property type="match status" value="1"/>
</dbReference>
<dbReference type="GO" id="GO:0097546">
    <property type="term" value="C:ciliary base"/>
    <property type="evidence" value="ECO:0000318"/>
    <property type="project" value="GO_Central"/>
</dbReference>
<dbReference type="GO" id="GO:0001669">
    <property type="term" value="C:acrosomal vesicle"/>
    <property type="evidence" value="ECO:0000318"/>
    <property type="project" value="GO_Central"/>
</dbReference>
<dbReference type="PANTHER" id="PTHR32455">
    <property type="entry name" value="SPERM ACROSOME-ASSOCIATED PROTEIN 9"/>
    <property type="match status" value="1"/>
</dbReference>
<dbReference type="Proteomes" id="UP000008144">
    <property type="component" value="Chromosome 9"/>
</dbReference>
<protein>
    <submittedName>
        <fullName evidence="1">Uncharacterized protein</fullName>
    </submittedName>
</protein>
<evidence type="ECO:0000313" key="1">
    <source>
        <dbReference type="Ensembl" id="ENSCINP00000024091.2"/>
    </source>
</evidence>
<reference evidence="1" key="3">
    <citation type="submission" date="2025-08" db="UniProtKB">
        <authorList>
            <consortium name="Ensembl"/>
        </authorList>
    </citation>
    <scope>IDENTIFICATION</scope>
</reference>
<evidence type="ECO:0000313" key="2">
    <source>
        <dbReference type="Proteomes" id="UP000008144"/>
    </source>
</evidence>
<dbReference type="GeneTree" id="ENSGT00390000007746"/>
<keyword evidence="2" id="KW-1185">Reference proteome</keyword>
<dbReference type="InParanoid" id="F6TT48"/>
<dbReference type="Ensembl" id="ENSCINT00000024337.2">
    <property type="protein sequence ID" value="ENSCINP00000024091.2"/>
    <property type="gene ID" value="ENSCING00000001647.3"/>
</dbReference>
<proteinExistence type="predicted"/>
<dbReference type="AlphaFoldDB" id="F6TT48"/>
<reference evidence="2" key="1">
    <citation type="journal article" date="2002" name="Science">
        <title>The draft genome of Ciona intestinalis: insights into chordate and vertebrate origins.</title>
        <authorList>
            <person name="Dehal P."/>
            <person name="Satou Y."/>
            <person name="Campbell R.K."/>
            <person name="Chapman J."/>
            <person name="Degnan B."/>
            <person name="De Tomaso A."/>
            <person name="Davidson B."/>
            <person name="Di Gregorio A."/>
            <person name="Gelpke M."/>
            <person name="Goodstein D.M."/>
            <person name="Harafuji N."/>
            <person name="Hastings K.E."/>
            <person name="Ho I."/>
            <person name="Hotta K."/>
            <person name="Huang W."/>
            <person name="Kawashima T."/>
            <person name="Lemaire P."/>
            <person name="Martinez D."/>
            <person name="Meinertzhagen I.A."/>
            <person name="Necula S."/>
            <person name="Nonaka M."/>
            <person name="Putnam N."/>
            <person name="Rash S."/>
            <person name="Saiga H."/>
            <person name="Satake M."/>
            <person name="Terry A."/>
            <person name="Yamada L."/>
            <person name="Wang H.G."/>
            <person name="Awazu S."/>
            <person name="Azumi K."/>
            <person name="Boore J."/>
            <person name="Branno M."/>
            <person name="Chin-Bow S."/>
            <person name="DeSantis R."/>
            <person name="Doyle S."/>
            <person name="Francino P."/>
            <person name="Keys D.N."/>
            <person name="Haga S."/>
            <person name="Hayashi H."/>
            <person name="Hino K."/>
            <person name="Imai K.S."/>
            <person name="Inaba K."/>
            <person name="Kano S."/>
            <person name="Kobayashi K."/>
            <person name="Kobayashi M."/>
            <person name="Lee B.I."/>
            <person name="Makabe K.W."/>
            <person name="Manohar C."/>
            <person name="Matassi G."/>
            <person name="Medina M."/>
            <person name="Mochizuki Y."/>
            <person name="Mount S."/>
            <person name="Morishita T."/>
            <person name="Miura S."/>
            <person name="Nakayama A."/>
            <person name="Nishizaka S."/>
            <person name="Nomoto H."/>
            <person name="Ohta F."/>
            <person name="Oishi K."/>
            <person name="Rigoutsos I."/>
            <person name="Sano M."/>
            <person name="Sasaki A."/>
            <person name="Sasakura Y."/>
            <person name="Shoguchi E."/>
            <person name="Shin-i T."/>
            <person name="Spagnuolo A."/>
            <person name="Stainier D."/>
            <person name="Suzuki M.M."/>
            <person name="Tassy O."/>
            <person name="Takatori N."/>
            <person name="Tokuoka M."/>
            <person name="Yagi K."/>
            <person name="Yoshizaki F."/>
            <person name="Wada S."/>
            <person name="Zhang C."/>
            <person name="Hyatt P.D."/>
            <person name="Larimer F."/>
            <person name="Detter C."/>
            <person name="Doggett N."/>
            <person name="Glavina T."/>
            <person name="Hawkins T."/>
            <person name="Richardson P."/>
            <person name="Lucas S."/>
            <person name="Kohara Y."/>
            <person name="Levine M."/>
            <person name="Satoh N."/>
            <person name="Rokhsar D.S."/>
        </authorList>
    </citation>
    <scope>NUCLEOTIDE SEQUENCE [LARGE SCALE GENOMIC DNA]</scope>
</reference>
<reference evidence="1" key="4">
    <citation type="submission" date="2025-09" db="UniProtKB">
        <authorList>
            <consortium name="Ensembl"/>
        </authorList>
    </citation>
    <scope>IDENTIFICATION</scope>
</reference>
<organism evidence="1 2">
    <name type="scientific">Ciona intestinalis</name>
    <name type="common">Transparent sea squirt</name>
    <name type="synonym">Ascidia intestinalis</name>
    <dbReference type="NCBI Taxonomy" id="7719"/>
    <lineage>
        <taxon>Eukaryota</taxon>
        <taxon>Metazoa</taxon>
        <taxon>Chordata</taxon>
        <taxon>Tunicata</taxon>
        <taxon>Ascidiacea</taxon>
        <taxon>Phlebobranchia</taxon>
        <taxon>Cionidae</taxon>
        <taxon>Ciona</taxon>
    </lineage>
</organism>
<dbReference type="HOGENOM" id="CLU_100443_1_0_1"/>
<dbReference type="STRING" id="7719.ENSCINP00000024091"/>
<sequence>MFSVRTAALMSEGYLPNMRQIYERIMNETRGILMNLERRFRTFSQQQFIFVIALDRCRKNSFEPTRKISTIAQVYNYCEHVADNATDKRIFNIFLSLVRDLGEFRRSLMKLSKHSSDPTLVRIFGQWKRLLESRQDISAVRVKFPFSHVNHLSCDEARNHFGGVVSVLPVAMGYARDAVERIEVIRAYRNLVPN</sequence>
<dbReference type="GO" id="GO:0036126">
    <property type="term" value="C:sperm flagellum"/>
    <property type="evidence" value="ECO:0000318"/>
    <property type="project" value="GO_Central"/>
</dbReference>
<dbReference type="EMBL" id="EAAA01002916">
    <property type="status" value="NOT_ANNOTATED_CDS"/>
    <property type="molecule type" value="Genomic_DNA"/>
</dbReference>
<accession>F6TT48</accession>
<reference evidence="1" key="2">
    <citation type="journal article" date="2008" name="Genome Biol.">
        <title>Improved genome assembly and evidence-based global gene model set for the chordate Ciona intestinalis: new insight into intron and operon populations.</title>
        <authorList>
            <person name="Satou Y."/>
            <person name="Mineta K."/>
            <person name="Ogasawara M."/>
            <person name="Sasakura Y."/>
            <person name="Shoguchi E."/>
            <person name="Ueno K."/>
            <person name="Yamada L."/>
            <person name="Matsumoto J."/>
            <person name="Wasserscheid J."/>
            <person name="Dewar K."/>
            <person name="Wiley G.B."/>
            <person name="Macmil S.L."/>
            <person name="Roe B.A."/>
            <person name="Zeller R.W."/>
            <person name="Hastings K.E."/>
            <person name="Lemaire P."/>
            <person name="Lindquist E."/>
            <person name="Endo T."/>
            <person name="Hotta K."/>
            <person name="Inaba K."/>
        </authorList>
    </citation>
    <scope>NUCLEOTIDE SEQUENCE [LARGE SCALE GENOMIC DNA]</scope>
    <source>
        <strain evidence="1">wild type</strain>
    </source>
</reference>
<dbReference type="Pfam" id="PF15120">
    <property type="entry name" value="SPACA9"/>
    <property type="match status" value="1"/>
</dbReference>
<dbReference type="OMA" id="NNRCEMQ"/>
<dbReference type="FunCoup" id="F6TT48">
    <property type="interactions" value="2"/>
</dbReference>
<dbReference type="InterPro" id="IPR027818">
    <property type="entry name" value="SPACA9"/>
</dbReference>